<sequence>MDKRTSTGNTRHDFLMNTYIKHYGGKKLSDEYEKSLDKINRTEMEILSERNRFLYEDSDEVNNGEDTESWEKRIAKNYYDKLFKEYCIGNLLYYREGKIALRWRTELEVVTGKGQTSCGNISCTSGKKLKIWEVNFGYLEDGIKKNALVKICLCKSCSKKLNHIKPVGKQLE</sequence>
<comment type="caution">
    <text evidence="1">The sequence shown here is derived from an EMBL/GenBank/DDBJ whole genome shotgun (WGS) entry which is preliminary data.</text>
</comment>
<proteinExistence type="predicted"/>
<accession>A0ACC2SQV3</accession>
<reference evidence="1" key="1">
    <citation type="submission" date="2022-04" db="EMBL/GenBank/DDBJ databases">
        <title>Genome of the entomopathogenic fungus Entomophthora muscae.</title>
        <authorList>
            <person name="Elya C."/>
            <person name="Lovett B.R."/>
            <person name="Lee E."/>
            <person name="Macias A.M."/>
            <person name="Hajek A.E."/>
            <person name="De Bivort B.L."/>
            <person name="Kasson M.T."/>
            <person name="De Fine Licht H.H."/>
            <person name="Stajich J.E."/>
        </authorList>
    </citation>
    <scope>NUCLEOTIDE SEQUENCE</scope>
    <source>
        <strain evidence="1">Berkeley</strain>
    </source>
</reference>
<gene>
    <name evidence="1" type="ORF">DSO57_1027490</name>
</gene>
<evidence type="ECO:0000313" key="1">
    <source>
        <dbReference type="EMBL" id="KAJ9064710.1"/>
    </source>
</evidence>
<organism evidence="1 2">
    <name type="scientific">Entomophthora muscae</name>
    <dbReference type="NCBI Taxonomy" id="34485"/>
    <lineage>
        <taxon>Eukaryota</taxon>
        <taxon>Fungi</taxon>
        <taxon>Fungi incertae sedis</taxon>
        <taxon>Zoopagomycota</taxon>
        <taxon>Entomophthoromycotina</taxon>
        <taxon>Entomophthoromycetes</taxon>
        <taxon>Entomophthorales</taxon>
        <taxon>Entomophthoraceae</taxon>
        <taxon>Entomophthora</taxon>
    </lineage>
</organism>
<dbReference type="EMBL" id="QTSX02004428">
    <property type="protein sequence ID" value="KAJ9064710.1"/>
    <property type="molecule type" value="Genomic_DNA"/>
</dbReference>
<keyword evidence="2" id="KW-1185">Reference proteome</keyword>
<evidence type="ECO:0000313" key="2">
    <source>
        <dbReference type="Proteomes" id="UP001165960"/>
    </source>
</evidence>
<protein>
    <submittedName>
        <fullName evidence="1">Uncharacterized protein</fullName>
    </submittedName>
</protein>
<name>A0ACC2SQV3_9FUNG</name>
<dbReference type="Proteomes" id="UP001165960">
    <property type="component" value="Unassembled WGS sequence"/>
</dbReference>